<reference evidence="7" key="2">
    <citation type="submission" date="2015-06" db="UniProtKB">
        <authorList>
            <consortium name="EnsemblProtists"/>
        </authorList>
    </citation>
    <scope>IDENTIFICATION</scope>
    <source>
        <strain evidence="7">Emoy2</strain>
    </source>
</reference>
<evidence type="ECO:0000256" key="1">
    <source>
        <dbReference type="ARBA" id="ARBA00004123"/>
    </source>
</evidence>
<dbReference type="eggNOG" id="ENOG502RG5P">
    <property type="taxonomic scope" value="Eukaryota"/>
</dbReference>
<name>M4BRJ7_HYAAE</name>
<dbReference type="GO" id="GO:0005694">
    <property type="term" value="C:chromosome"/>
    <property type="evidence" value="ECO:0007669"/>
    <property type="project" value="UniProtKB-SubCell"/>
</dbReference>
<proteinExistence type="inferred from homology"/>
<sequence>MGYLMAASLATNFFSDMVSVVDIIDRSSLVRLSQCLVKVGAHVAAAVLYQCFMPEDFKYGLRILRLAPESHGEGFFQYFWELPFLELLVDLHSSPRYLNDRYVMLLTNLIQSPELNSSNPSSVVNDVEHRILRCYFRDLCRIYFSN</sequence>
<evidence type="ECO:0000313" key="8">
    <source>
        <dbReference type="Proteomes" id="UP000011713"/>
    </source>
</evidence>
<dbReference type="VEuPathDB" id="FungiDB:HpaG809037"/>
<evidence type="ECO:0000256" key="2">
    <source>
        <dbReference type="ARBA" id="ARBA00004286"/>
    </source>
</evidence>
<dbReference type="InParanoid" id="M4BRJ7"/>
<dbReference type="InterPro" id="IPR057980">
    <property type="entry name" value="TPR_INTS8"/>
</dbReference>
<dbReference type="InterPro" id="IPR038751">
    <property type="entry name" value="INTS8"/>
</dbReference>
<dbReference type="STRING" id="559515.M4BRJ7"/>
<dbReference type="GO" id="GO:0032039">
    <property type="term" value="C:integrator complex"/>
    <property type="evidence" value="ECO:0007669"/>
    <property type="project" value="TreeGrafter"/>
</dbReference>
<evidence type="ECO:0000256" key="3">
    <source>
        <dbReference type="ARBA" id="ARBA00007147"/>
    </source>
</evidence>
<dbReference type="GO" id="GO:0034472">
    <property type="term" value="P:snRNA 3'-end processing"/>
    <property type="evidence" value="ECO:0007669"/>
    <property type="project" value="InterPro"/>
</dbReference>
<dbReference type="PANTHER" id="PTHR13350">
    <property type="entry name" value="INTEGRATOR COMPLEX SUBUNIT 8"/>
    <property type="match status" value="1"/>
</dbReference>
<reference evidence="8" key="1">
    <citation type="journal article" date="2010" name="Science">
        <title>Signatures of adaptation to obligate biotrophy in the Hyaloperonospora arabidopsidis genome.</title>
        <authorList>
            <person name="Baxter L."/>
            <person name="Tripathy S."/>
            <person name="Ishaque N."/>
            <person name="Boot N."/>
            <person name="Cabral A."/>
            <person name="Kemen E."/>
            <person name="Thines M."/>
            <person name="Ah-Fong A."/>
            <person name="Anderson R."/>
            <person name="Badejoko W."/>
            <person name="Bittner-Eddy P."/>
            <person name="Boore J.L."/>
            <person name="Chibucos M.C."/>
            <person name="Coates M."/>
            <person name="Dehal P."/>
            <person name="Delehaunty K."/>
            <person name="Dong S."/>
            <person name="Downton P."/>
            <person name="Dumas B."/>
            <person name="Fabro G."/>
            <person name="Fronick C."/>
            <person name="Fuerstenberg S.I."/>
            <person name="Fulton L."/>
            <person name="Gaulin E."/>
            <person name="Govers F."/>
            <person name="Hughes L."/>
            <person name="Humphray S."/>
            <person name="Jiang R.H."/>
            <person name="Judelson H."/>
            <person name="Kamoun S."/>
            <person name="Kyung K."/>
            <person name="Meijer H."/>
            <person name="Minx P."/>
            <person name="Morris P."/>
            <person name="Nelson J."/>
            <person name="Phuntumart V."/>
            <person name="Qutob D."/>
            <person name="Rehmany A."/>
            <person name="Rougon-Cardoso A."/>
            <person name="Ryden P."/>
            <person name="Torto-Alalibo T."/>
            <person name="Studholme D."/>
            <person name="Wang Y."/>
            <person name="Win J."/>
            <person name="Wood J."/>
            <person name="Clifton S.W."/>
            <person name="Rogers J."/>
            <person name="Van den Ackerveken G."/>
            <person name="Jones J.D."/>
            <person name="McDowell J.M."/>
            <person name="Beynon J."/>
            <person name="Tyler B.M."/>
        </authorList>
    </citation>
    <scope>NUCLEOTIDE SEQUENCE [LARGE SCALE GENOMIC DNA]</scope>
    <source>
        <strain evidence="8">Emoy2</strain>
    </source>
</reference>
<dbReference type="EMBL" id="JH598649">
    <property type="status" value="NOT_ANNOTATED_CDS"/>
    <property type="molecule type" value="Genomic_DNA"/>
</dbReference>
<dbReference type="AlphaFoldDB" id="M4BRJ7"/>
<feature type="domain" description="INTS8 TPR repeats" evidence="6">
    <location>
        <begin position="3"/>
        <end position="143"/>
    </location>
</feature>
<evidence type="ECO:0000256" key="5">
    <source>
        <dbReference type="ARBA" id="ARBA00023242"/>
    </source>
</evidence>
<evidence type="ECO:0000313" key="7">
    <source>
        <dbReference type="EnsemblProtists" id="HpaP809037"/>
    </source>
</evidence>
<dbReference type="PANTHER" id="PTHR13350:SF1">
    <property type="entry name" value="INTEGRATOR COMPLEX SUBUNIT 8"/>
    <property type="match status" value="1"/>
</dbReference>
<organism evidence="7 8">
    <name type="scientific">Hyaloperonospora arabidopsidis (strain Emoy2)</name>
    <name type="common">Downy mildew agent</name>
    <name type="synonym">Peronospora arabidopsidis</name>
    <dbReference type="NCBI Taxonomy" id="559515"/>
    <lineage>
        <taxon>Eukaryota</taxon>
        <taxon>Sar</taxon>
        <taxon>Stramenopiles</taxon>
        <taxon>Oomycota</taxon>
        <taxon>Peronosporomycetes</taxon>
        <taxon>Peronosporales</taxon>
        <taxon>Peronosporaceae</taxon>
        <taxon>Hyaloperonospora</taxon>
    </lineage>
</organism>
<keyword evidence="4" id="KW-0158">Chromosome</keyword>
<evidence type="ECO:0000256" key="4">
    <source>
        <dbReference type="ARBA" id="ARBA00022454"/>
    </source>
</evidence>
<keyword evidence="5" id="KW-0539">Nucleus</keyword>
<evidence type="ECO:0000259" key="6">
    <source>
        <dbReference type="Pfam" id="PF25756"/>
    </source>
</evidence>
<dbReference type="EnsemblProtists" id="HpaT809037">
    <property type="protein sequence ID" value="HpaP809037"/>
    <property type="gene ID" value="HpaG809037"/>
</dbReference>
<protein>
    <recommendedName>
        <fullName evidence="6">INTS8 TPR repeats domain-containing protein</fullName>
    </recommendedName>
</protein>
<dbReference type="Pfam" id="PF25756">
    <property type="entry name" value="TPR_INTS8"/>
    <property type="match status" value="1"/>
</dbReference>
<keyword evidence="8" id="KW-1185">Reference proteome</keyword>
<comment type="subcellular location">
    <subcellularLocation>
        <location evidence="2">Chromosome</location>
    </subcellularLocation>
    <subcellularLocation>
        <location evidence="1">Nucleus</location>
    </subcellularLocation>
</comment>
<accession>M4BRJ7</accession>
<comment type="similarity">
    <text evidence="3">Belongs to the Integrator subunit 8 family.</text>
</comment>
<dbReference type="Proteomes" id="UP000011713">
    <property type="component" value="Unassembled WGS sequence"/>
</dbReference>
<dbReference type="HOGENOM" id="CLU_1781013_0_0_1"/>